<keyword evidence="1" id="KW-0732">Signal</keyword>
<protein>
    <submittedName>
        <fullName evidence="2">Uncharacterized protein</fullName>
    </submittedName>
</protein>
<feature type="signal peptide" evidence="1">
    <location>
        <begin position="1"/>
        <end position="22"/>
    </location>
</feature>
<name>A0ABD3VM06_SINWO</name>
<dbReference type="Proteomes" id="UP001634394">
    <property type="component" value="Unassembled WGS sequence"/>
</dbReference>
<organism evidence="2 3">
    <name type="scientific">Sinanodonta woodiana</name>
    <name type="common">Chinese pond mussel</name>
    <name type="synonym">Anodonta woodiana</name>
    <dbReference type="NCBI Taxonomy" id="1069815"/>
    <lineage>
        <taxon>Eukaryota</taxon>
        <taxon>Metazoa</taxon>
        <taxon>Spiralia</taxon>
        <taxon>Lophotrochozoa</taxon>
        <taxon>Mollusca</taxon>
        <taxon>Bivalvia</taxon>
        <taxon>Autobranchia</taxon>
        <taxon>Heteroconchia</taxon>
        <taxon>Palaeoheterodonta</taxon>
        <taxon>Unionida</taxon>
        <taxon>Unionoidea</taxon>
        <taxon>Unionidae</taxon>
        <taxon>Unioninae</taxon>
        <taxon>Sinanodonta</taxon>
    </lineage>
</organism>
<evidence type="ECO:0000313" key="2">
    <source>
        <dbReference type="EMBL" id="KAL3862068.1"/>
    </source>
</evidence>
<dbReference type="EMBL" id="JBJQND010000011">
    <property type="protein sequence ID" value="KAL3862068.1"/>
    <property type="molecule type" value="Genomic_DNA"/>
</dbReference>
<reference evidence="2 3" key="1">
    <citation type="submission" date="2024-11" db="EMBL/GenBank/DDBJ databases">
        <title>Chromosome-level genome assembly of the freshwater bivalve Anodonta woodiana.</title>
        <authorList>
            <person name="Chen X."/>
        </authorList>
    </citation>
    <scope>NUCLEOTIDE SEQUENCE [LARGE SCALE GENOMIC DNA]</scope>
    <source>
        <strain evidence="2">MN2024</strain>
        <tissue evidence="2">Gills</tissue>
    </source>
</reference>
<feature type="chain" id="PRO_5044744431" evidence="1">
    <location>
        <begin position="23"/>
        <end position="128"/>
    </location>
</feature>
<evidence type="ECO:0000313" key="3">
    <source>
        <dbReference type="Proteomes" id="UP001634394"/>
    </source>
</evidence>
<dbReference type="AlphaFoldDB" id="A0ABD3VM06"/>
<sequence>MEAMKCLCWFALLLVCAVDNMGAPINELENCWKLPGSIYKICLDVDSDSFPLEQFEMGNYLLLPSVTYLLKSSQSTSDSMKKMKLQHILHPWLKASSKVGEKEIMEAVSIDKRPFDSISYSTGFGTFK</sequence>
<comment type="caution">
    <text evidence="2">The sequence shown here is derived from an EMBL/GenBank/DDBJ whole genome shotgun (WGS) entry which is preliminary data.</text>
</comment>
<proteinExistence type="predicted"/>
<evidence type="ECO:0000256" key="1">
    <source>
        <dbReference type="SAM" id="SignalP"/>
    </source>
</evidence>
<keyword evidence="3" id="KW-1185">Reference proteome</keyword>
<accession>A0ABD3VM06</accession>
<gene>
    <name evidence="2" type="ORF">ACJMK2_008063</name>
</gene>